<gene>
    <name evidence="1" type="ORF">I3842_07G025800</name>
</gene>
<reference evidence="1" key="1">
    <citation type="submission" date="2021-01" db="EMBL/GenBank/DDBJ databases">
        <authorList>
            <person name="Lovell J.T."/>
            <person name="Bentley N."/>
            <person name="Bhattarai G."/>
            <person name="Jenkins J.W."/>
            <person name="Sreedasyam A."/>
            <person name="Alarcon Y."/>
            <person name="Bock C."/>
            <person name="Boston L."/>
            <person name="Carlson J."/>
            <person name="Cervantes K."/>
            <person name="Clermont K."/>
            <person name="Krom N."/>
            <person name="Kubenka K."/>
            <person name="Mamidi S."/>
            <person name="Mattison C."/>
            <person name="Monteros M."/>
            <person name="Pisani C."/>
            <person name="Plott C."/>
            <person name="Rajasekar S."/>
            <person name="Rhein H.S."/>
            <person name="Rohla C."/>
            <person name="Song M."/>
            <person name="Hilaire R.S."/>
            <person name="Shu S."/>
            <person name="Wells L."/>
            <person name="Wang X."/>
            <person name="Webber J."/>
            <person name="Heerema R.J."/>
            <person name="Klein P."/>
            <person name="Conner P."/>
            <person name="Grauke L."/>
            <person name="Grimwood J."/>
            <person name="Schmutz J."/>
            <person name="Randall J.J."/>
        </authorList>
    </citation>
    <scope>NUCLEOTIDE SEQUENCE</scope>
    <source>
        <tissue evidence="1">Leaf</tissue>
    </source>
</reference>
<dbReference type="EMBL" id="CM031831">
    <property type="protein sequence ID" value="KAG6702274.1"/>
    <property type="molecule type" value="Genomic_DNA"/>
</dbReference>
<name>A0A922EEQ3_CARIL</name>
<accession>A0A922EEQ3</accession>
<dbReference type="PANTHER" id="PTHR32278:SF11">
    <property type="entry name" value="F-BOX DOMAIN-CONTAINING PROTEIN"/>
    <property type="match status" value="1"/>
</dbReference>
<proteinExistence type="predicted"/>
<dbReference type="PANTHER" id="PTHR32278">
    <property type="entry name" value="F-BOX DOMAIN-CONTAINING PROTEIN"/>
    <property type="match status" value="1"/>
</dbReference>
<dbReference type="Proteomes" id="UP000811246">
    <property type="component" value="Chromosome 7"/>
</dbReference>
<evidence type="ECO:0000313" key="2">
    <source>
        <dbReference type="Proteomes" id="UP000811246"/>
    </source>
</evidence>
<dbReference type="AlphaFoldDB" id="A0A922EEQ3"/>
<evidence type="ECO:0008006" key="3">
    <source>
        <dbReference type="Google" id="ProtNLM"/>
    </source>
</evidence>
<evidence type="ECO:0000313" key="1">
    <source>
        <dbReference type="EMBL" id="KAG6702274.1"/>
    </source>
</evidence>
<dbReference type="CDD" id="cd22162">
    <property type="entry name" value="F-box_AtSKIP3-like"/>
    <property type="match status" value="1"/>
</dbReference>
<comment type="caution">
    <text evidence="1">The sequence shown here is derived from an EMBL/GenBank/DDBJ whole genome shotgun (WGS) entry which is preliminary data.</text>
</comment>
<protein>
    <recommendedName>
        <fullName evidence="3">F-box domain-containing protein</fullName>
    </recommendedName>
</protein>
<sequence length="115" mass="12847">MSEITLDLLPEDCFTQTMSLSTSPQDVCRSVLVSSLIRFVADSDTVWEKFLPPNYEEILSRLVSPFVYSSKKELFARLSNPQLIDGGRKPTGSLIIMTSQGRLCVEKAASRSKNE</sequence>
<organism evidence="1 2">
    <name type="scientific">Carya illinoinensis</name>
    <name type="common">Pecan</name>
    <dbReference type="NCBI Taxonomy" id="32201"/>
    <lineage>
        <taxon>Eukaryota</taxon>
        <taxon>Viridiplantae</taxon>
        <taxon>Streptophyta</taxon>
        <taxon>Embryophyta</taxon>
        <taxon>Tracheophyta</taxon>
        <taxon>Spermatophyta</taxon>
        <taxon>Magnoliopsida</taxon>
        <taxon>eudicotyledons</taxon>
        <taxon>Gunneridae</taxon>
        <taxon>Pentapetalae</taxon>
        <taxon>rosids</taxon>
        <taxon>fabids</taxon>
        <taxon>Fagales</taxon>
        <taxon>Juglandaceae</taxon>
        <taxon>Carya</taxon>
    </lineage>
</organism>